<evidence type="ECO:0000313" key="2">
    <source>
        <dbReference type="Proteomes" id="UP000701702"/>
    </source>
</evidence>
<proteinExistence type="predicted"/>
<accession>A0ABN7XSD7</accession>
<dbReference type="RefSeq" id="WP_290371271.1">
    <property type="nucleotide sequence ID" value="NZ_CAJZAF010000001.1"/>
</dbReference>
<comment type="caution">
    <text evidence="1">The sequence shown here is derived from an EMBL/GenBank/DDBJ whole genome shotgun (WGS) entry which is preliminary data.</text>
</comment>
<keyword evidence="2" id="KW-1185">Reference proteome</keyword>
<gene>
    <name evidence="1" type="ORF">LMG23994_00338</name>
</gene>
<sequence>MASGKFHAAESVEFSGMFEGGPHLAMIEVALYGKAAAELPALP</sequence>
<organism evidence="1 2">
    <name type="scientific">Cupriavidus pinatubonensis</name>
    <dbReference type="NCBI Taxonomy" id="248026"/>
    <lineage>
        <taxon>Bacteria</taxon>
        <taxon>Pseudomonadati</taxon>
        <taxon>Pseudomonadota</taxon>
        <taxon>Betaproteobacteria</taxon>
        <taxon>Burkholderiales</taxon>
        <taxon>Burkholderiaceae</taxon>
        <taxon>Cupriavidus</taxon>
    </lineage>
</organism>
<evidence type="ECO:0000313" key="1">
    <source>
        <dbReference type="EMBL" id="CAG9163914.1"/>
    </source>
</evidence>
<name>A0ABN7XSD7_9BURK</name>
<protein>
    <submittedName>
        <fullName evidence="1">Uncharacterized protein</fullName>
    </submittedName>
</protein>
<reference evidence="1 2" key="1">
    <citation type="submission" date="2021-08" db="EMBL/GenBank/DDBJ databases">
        <authorList>
            <person name="Peeters C."/>
        </authorList>
    </citation>
    <scope>NUCLEOTIDE SEQUENCE [LARGE SCALE GENOMIC DNA]</scope>
    <source>
        <strain evidence="1 2">LMG 23994</strain>
    </source>
</reference>
<dbReference type="EMBL" id="CAJZAF010000001">
    <property type="protein sequence ID" value="CAG9163914.1"/>
    <property type="molecule type" value="Genomic_DNA"/>
</dbReference>
<dbReference type="Proteomes" id="UP000701702">
    <property type="component" value="Unassembled WGS sequence"/>
</dbReference>